<dbReference type="Pfam" id="PF12937">
    <property type="entry name" value="F-box-like"/>
    <property type="match status" value="1"/>
</dbReference>
<dbReference type="InterPro" id="IPR013187">
    <property type="entry name" value="F-box-assoc_dom_typ3"/>
</dbReference>
<dbReference type="SUPFAM" id="SSF81383">
    <property type="entry name" value="F-box domain"/>
    <property type="match status" value="1"/>
</dbReference>
<dbReference type="InterPro" id="IPR017451">
    <property type="entry name" value="F-box-assoc_interact_dom"/>
</dbReference>
<dbReference type="EMBL" id="JBBPBK010000011">
    <property type="protein sequence ID" value="KAK9274932.1"/>
    <property type="molecule type" value="Genomic_DNA"/>
</dbReference>
<protein>
    <recommendedName>
        <fullName evidence="1">F-box domain-containing protein</fullName>
    </recommendedName>
</protein>
<keyword evidence="3" id="KW-1185">Reference proteome</keyword>
<feature type="domain" description="F-box" evidence="1">
    <location>
        <begin position="6"/>
        <end position="46"/>
    </location>
</feature>
<organism evidence="2 3">
    <name type="scientific">Liquidambar formosana</name>
    <name type="common">Formosan gum</name>
    <dbReference type="NCBI Taxonomy" id="63359"/>
    <lineage>
        <taxon>Eukaryota</taxon>
        <taxon>Viridiplantae</taxon>
        <taxon>Streptophyta</taxon>
        <taxon>Embryophyta</taxon>
        <taxon>Tracheophyta</taxon>
        <taxon>Spermatophyta</taxon>
        <taxon>Magnoliopsida</taxon>
        <taxon>eudicotyledons</taxon>
        <taxon>Gunneridae</taxon>
        <taxon>Pentapetalae</taxon>
        <taxon>Saxifragales</taxon>
        <taxon>Altingiaceae</taxon>
        <taxon>Liquidambar</taxon>
    </lineage>
</organism>
<dbReference type="Pfam" id="PF08268">
    <property type="entry name" value="FBA_3"/>
    <property type="match status" value="1"/>
</dbReference>
<dbReference type="Gene3D" id="1.20.1280.50">
    <property type="match status" value="1"/>
</dbReference>
<dbReference type="Proteomes" id="UP001415857">
    <property type="component" value="Unassembled WGS sequence"/>
</dbReference>
<dbReference type="PANTHER" id="PTHR31672">
    <property type="entry name" value="BNACNNG10540D PROTEIN"/>
    <property type="match status" value="1"/>
</dbReference>
<dbReference type="InterPro" id="IPR050796">
    <property type="entry name" value="SCF_F-box_component"/>
</dbReference>
<reference evidence="2 3" key="1">
    <citation type="journal article" date="2024" name="Plant J.">
        <title>Genome sequences and population genomics reveal climatic adaptation and genomic divergence between two closely related sweetgum species.</title>
        <authorList>
            <person name="Xu W.Q."/>
            <person name="Ren C.Q."/>
            <person name="Zhang X.Y."/>
            <person name="Comes H.P."/>
            <person name="Liu X.H."/>
            <person name="Li Y.G."/>
            <person name="Kettle C.J."/>
            <person name="Jalonen R."/>
            <person name="Gaisberger H."/>
            <person name="Ma Y.Z."/>
            <person name="Qiu Y.X."/>
        </authorList>
    </citation>
    <scope>NUCLEOTIDE SEQUENCE [LARGE SCALE GENOMIC DNA]</scope>
    <source>
        <strain evidence="2">Hangzhou</strain>
    </source>
</reference>
<dbReference type="CDD" id="cd09917">
    <property type="entry name" value="F-box_SF"/>
    <property type="match status" value="1"/>
</dbReference>
<sequence length="352" mass="41247">MESREFSSDIIFQILTRCSLETLGKCRLVCKEWNRITYESNFMRLHCEKTRTAVGYFIQSMSNNKHLSEIVSMDESNPISSLSLDFLPNPVKIEASSRQGLLYCVSQEPHSHGNHRIPQYLVCKPSTKQWQGIPKPKTQYFTQGSALMVLRLDPLVYKIVRFVKPKFWSKKCYDYRCEIFDSKIWAWKQSKEVGLQCALLGHEPAVLASGAIHWLTTDDHVFAFDPEEERWSMFPLPRPIHEKKLVEYKGKLALINMTRDKNMELWVMKDYGNRVWKKRTMSIEALRREEPHVSPEAFYNADIALMKTYDQVIFYKFQNHSSNVVKLKKNGHPCQVFTFQSDFQPSDMIMGY</sequence>
<gene>
    <name evidence="2" type="ORF">L1049_022187</name>
</gene>
<comment type="caution">
    <text evidence="2">The sequence shown here is derived from an EMBL/GenBank/DDBJ whole genome shotgun (WGS) entry which is preliminary data.</text>
</comment>
<proteinExistence type="predicted"/>
<dbReference type="AlphaFoldDB" id="A0AAP0RC32"/>
<dbReference type="InterPro" id="IPR001810">
    <property type="entry name" value="F-box_dom"/>
</dbReference>
<name>A0AAP0RC32_LIQFO</name>
<dbReference type="InterPro" id="IPR036047">
    <property type="entry name" value="F-box-like_dom_sf"/>
</dbReference>
<dbReference type="PANTHER" id="PTHR31672:SF8">
    <property type="entry name" value="F-BOX DOMAIN-CONTAINING PROTEIN"/>
    <property type="match status" value="1"/>
</dbReference>
<evidence type="ECO:0000259" key="1">
    <source>
        <dbReference type="SMART" id="SM00256"/>
    </source>
</evidence>
<dbReference type="SMART" id="SM00256">
    <property type="entry name" value="FBOX"/>
    <property type="match status" value="1"/>
</dbReference>
<accession>A0AAP0RC32</accession>
<evidence type="ECO:0000313" key="3">
    <source>
        <dbReference type="Proteomes" id="UP001415857"/>
    </source>
</evidence>
<dbReference type="NCBIfam" id="TIGR01640">
    <property type="entry name" value="F_box_assoc_1"/>
    <property type="match status" value="1"/>
</dbReference>
<evidence type="ECO:0000313" key="2">
    <source>
        <dbReference type="EMBL" id="KAK9274932.1"/>
    </source>
</evidence>